<dbReference type="Gene3D" id="2.80.10.50">
    <property type="match status" value="1"/>
</dbReference>
<name>A0A5N6WSB2_9EURO</name>
<protein>
    <submittedName>
        <fullName evidence="1">Uncharacterized protein</fullName>
    </submittedName>
</protein>
<dbReference type="Proteomes" id="UP000325945">
    <property type="component" value="Unassembled WGS sequence"/>
</dbReference>
<evidence type="ECO:0000313" key="2">
    <source>
        <dbReference type="Proteomes" id="UP000325945"/>
    </source>
</evidence>
<sequence length="129" mass="14082">MADSLDKSFVISIGDAFISHPDESNTESRFQATIGTRDDAAVFTLTDAVLRSGDWTLSRSKIEDHSLLPKAVYWFYDEGLTQPTSLSPKEDDGWTVLNGGASLFDVDGRVLAQLLQTGDDEVKAEVVVV</sequence>
<keyword evidence="2" id="KW-1185">Reference proteome</keyword>
<gene>
    <name evidence="1" type="ORF">BDV39DRAFT_208682</name>
</gene>
<reference evidence="2" key="1">
    <citation type="submission" date="2019-04" db="EMBL/GenBank/DDBJ databases">
        <title>Friends and foes A comparative genomics studyof 23 Aspergillus species from section Flavi.</title>
        <authorList>
            <consortium name="DOE Joint Genome Institute"/>
            <person name="Kjaerbolling I."/>
            <person name="Vesth T."/>
            <person name="Frisvad J.C."/>
            <person name="Nybo J.L."/>
            <person name="Theobald S."/>
            <person name="Kildgaard S."/>
            <person name="Isbrandt T."/>
            <person name="Kuo A."/>
            <person name="Sato A."/>
            <person name="Lyhne E.K."/>
            <person name="Kogle M.E."/>
            <person name="Wiebenga A."/>
            <person name="Kun R.S."/>
            <person name="Lubbers R.J."/>
            <person name="Makela M.R."/>
            <person name="Barry K."/>
            <person name="Chovatia M."/>
            <person name="Clum A."/>
            <person name="Daum C."/>
            <person name="Haridas S."/>
            <person name="He G."/>
            <person name="LaButti K."/>
            <person name="Lipzen A."/>
            <person name="Mondo S."/>
            <person name="Riley R."/>
            <person name="Salamov A."/>
            <person name="Simmons B.A."/>
            <person name="Magnuson J.K."/>
            <person name="Henrissat B."/>
            <person name="Mortensen U.H."/>
            <person name="Larsen T.O."/>
            <person name="Devries R.P."/>
            <person name="Grigoriev I.V."/>
            <person name="Machida M."/>
            <person name="Baker S.E."/>
            <person name="Andersen M.R."/>
        </authorList>
    </citation>
    <scope>NUCLEOTIDE SEQUENCE [LARGE SCALE GENOMIC DNA]</scope>
    <source>
        <strain evidence="2">CBS 130017</strain>
    </source>
</reference>
<dbReference type="AlphaFoldDB" id="A0A5N6WSB2"/>
<evidence type="ECO:0000313" key="1">
    <source>
        <dbReference type="EMBL" id="KAE8323542.1"/>
    </source>
</evidence>
<organism evidence="1 2">
    <name type="scientific">Aspergillus sergii</name>
    <dbReference type="NCBI Taxonomy" id="1034303"/>
    <lineage>
        <taxon>Eukaryota</taxon>
        <taxon>Fungi</taxon>
        <taxon>Dikarya</taxon>
        <taxon>Ascomycota</taxon>
        <taxon>Pezizomycotina</taxon>
        <taxon>Eurotiomycetes</taxon>
        <taxon>Eurotiomycetidae</taxon>
        <taxon>Eurotiales</taxon>
        <taxon>Aspergillaceae</taxon>
        <taxon>Aspergillus</taxon>
        <taxon>Aspergillus subgen. Circumdati</taxon>
    </lineage>
</organism>
<accession>A0A5N6WSB2</accession>
<proteinExistence type="predicted"/>
<dbReference type="EMBL" id="ML741828">
    <property type="protein sequence ID" value="KAE8323542.1"/>
    <property type="molecule type" value="Genomic_DNA"/>
</dbReference>